<dbReference type="RefSeq" id="WP_051560776.1">
    <property type="nucleotide sequence ID" value="NZ_CAWLTM010000078.1"/>
</dbReference>
<sequence>MRFPIYDVNGNRLYDEHGNIVITITSGVEIPKNLGTLIDIPPNWGANLINGIDNSFNIPFTKFDDFKVNVDSISSSSIINGISGLNQEQKDKLEHIINEQKKLADEDLQAASRNFMGMTHEELVLYQSYISELQKTRSKKLIELINKMIGIINNTPEGRTLSDVNKYPYEKTHRVDVGIIQYTIRMRIGNEKELNELLNNKPRTSFNSNSVPLDKMVHSKLYGSVSNLFLYYQDLKDKLNNALDKELEKIEYLEQLLTTDNKMNGLDMFSHFTGKSGQALTLSGIGVHDKVRELMHKPGAFGKPEGSIQSRFISQIQSGERIYFENNYDFAKEAKIQVVDPLWAIGDATVSGTLKDTKAENIGDKYNISGVINYKFYDEFTDPYDMKDLIGKEWNPNGTPFDITGEWKENVNFQVDKDVYENKVKPLIEKQ</sequence>
<evidence type="ECO:0000313" key="1">
    <source>
        <dbReference type="EMBL" id="EYU14879.1"/>
    </source>
</evidence>
<gene>
    <name evidence="1" type="ORF">BA1DRAFT_02632</name>
</gene>
<evidence type="ECO:0000313" key="2">
    <source>
        <dbReference type="Proteomes" id="UP000023464"/>
    </source>
</evidence>
<name>A0A022PH62_9GAMM</name>
<protein>
    <submittedName>
        <fullName evidence="1">Uncharacterized protein</fullName>
    </submittedName>
</protein>
<keyword evidence="2" id="KW-1185">Reference proteome</keyword>
<comment type="caution">
    <text evidence="1">The sequence shown here is derived from an EMBL/GenBank/DDBJ whole genome shotgun (WGS) entry which is preliminary data.</text>
</comment>
<accession>A0A022PH62</accession>
<dbReference type="PATRIC" id="fig|1393736.3.peg.2693"/>
<proteinExistence type="predicted"/>
<dbReference type="Proteomes" id="UP000023464">
    <property type="component" value="Unassembled WGS sequence"/>
</dbReference>
<dbReference type="EMBL" id="JFGV01000037">
    <property type="protein sequence ID" value="EYU14879.1"/>
    <property type="molecule type" value="Genomic_DNA"/>
</dbReference>
<dbReference type="AlphaFoldDB" id="A0A022PH62"/>
<reference evidence="1 2" key="1">
    <citation type="submission" date="2014-03" db="EMBL/GenBank/DDBJ databases">
        <title>Draft Genome of Photorhabdus luminescens BA1, an Egyptian Isolate.</title>
        <authorList>
            <person name="Ghazal S."/>
            <person name="Hurst S.G.IV."/>
            <person name="Morris K."/>
            <person name="Thomas K."/>
            <person name="Tisa L.S."/>
        </authorList>
    </citation>
    <scope>NUCLEOTIDE SEQUENCE [LARGE SCALE GENOMIC DNA]</scope>
    <source>
        <strain evidence="1 2">BA1</strain>
    </source>
</reference>
<organism evidence="1 2">
    <name type="scientific">Photorhabdus aegyptia</name>
    <dbReference type="NCBI Taxonomy" id="2805098"/>
    <lineage>
        <taxon>Bacteria</taxon>
        <taxon>Pseudomonadati</taxon>
        <taxon>Pseudomonadota</taxon>
        <taxon>Gammaproteobacteria</taxon>
        <taxon>Enterobacterales</taxon>
        <taxon>Morganellaceae</taxon>
        <taxon>Photorhabdus</taxon>
    </lineage>
</organism>